<feature type="region of interest" description="Disordered" evidence="1">
    <location>
        <begin position="1"/>
        <end position="26"/>
    </location>
</feature>
<dbReference type="OrthoDB" id="8641953at2"/>
<protein>
    <submittedName>
        <fullName evidence="2">Uncharacterized protein</fullName>
    </submittedName>
</protein>
<reference evidence="2 3" key="1">
    <citation type="submission" date="2019-09" db="EMBL/GenBank/DDBJ databases">
        <authorList>
            <person name="Chandra G."/>
            <person name="Truman W A."/>
        </authorList>
    </citation>
    <scope>NUCLEOTIDE SEQUENCE [LARGE SCALE GENOMIC DNA]</scope>
    <source>
        <strain evidence="2">PS659</strain>
    </source>
</reference>
<evidence type="ECO:0000313" key="3">
    <source>
        <dbReference type="Proteomes" id="UP000326729"/>
    </source>
</evidence>
<organism evidence="2 3">
    <name type="scientific">Pseudomonas fluorescens</name>
    <dbReference type="NCBI Taxonomy" id="294"/>
    <lineage>
        <taxon>Bacteria</taxon>
        <taxon>Pseudomonadati</taxon>
        <taxon>Pseudomonadota</taxon>
        <taxon>Gammaproteobacteria</taxon>
        <taxon>Pseudomonadales</taxon>
        <taxon>Pseudomonadaceae</taxon>
        <taxon>Pseudomonas</taxon>
    </lineage>
</organism>
<evidence type="ECO:0000313" key="2">
    <source>
        <dbReference type="EMBL" id="VVN05713.1"/>
    </source>
</evidence>
<name>A0A5E6UKK7_PSEFL</name>
<evidence type="ECO:0000256" key="1">
    <source>
        <dbReference type="SAM" id="MobiDB-lite"/>
    </source>
</evidence>
<accession>A0A5E6UKK7</accession>
<sequence>MLVSAKQSLVTPLPKRPGDDPSADAAAGLQGGLQAVIAQAMQNNVQAQTTATQQVQDSATQIATQQVSEASKISDKVDEAFAKTRVNLQAVYAPLPEGVNDSIGTKGSATDQFKDYMSKTPEERIRDAILDEMGLTQEEIDQMPPEKQMAIGEEIAQRMQDKAEIAKAEKEQENGDQNKLQVVDKFLAAL</sequence>
<dbReference type="EMBL" id="CABVGY010000020">
    <property type="protein sequence ID" value="VVN05713.1"/>
    <property type="molecule type" value="Genomic_DNA"/>
</dbReference>
<gene>
    <name evidence="2" type="ORF">PS659_03590</name>
</gene>
<proteinExistence type="predicted"/>
<dbReference type="RefSeq" id="WP_150717293.1">
    <property type="nucleotide sequence ID" value="NZ_CABVGY010000020.1"/>
</dbReference>
<feature type="compositionally biased region" description="Polar residues" evidence="1">
    <location>
        <begin position="1"/>
        <end position="10"/>
    </location>
</feature>
<dbReference type="AlphaFoldDB" id="A0A5E6UKK7"/>
<dbReference type="Proteomes" id="UP000326729">
    <property type="component" value="Unassembled WGS sequence"/>
</dbReference>